<reference evidence="1" key="1">
    <citation type="journal article" date="2021" name="Microorganisms">
        <title>Acidisoma silvae sp. nov. and Acidisomacellulosilytica sp. nov., Two Acidophilic Bacteria Isolated from Decaying Wood, Hydrolyzing Cellulose and Producing Poly-3-hydroxybutyrate.</title>
        <authorList>
            <person name="Mieszkin S."/>
            <person name="Pouder E."/>
            <person name="Uroz S."/>
            <person name="Simon-Colin C."/>
            <person name="Alain K."/>
        </authorList>
    </citation>
    <scope>NUCLEOTIDE SEQUENCE</scope>
    <source>
        <strain evidence="1">HW T2.11</strain>
    </source>
</reference>
<gene>
    <name evidence="1" type="ORF">ASILVAE211_22530</name>
</gene>
<evidence type="ECO:0000313" key="2">
    <source>
        <dbReference type="Proteomes" id="UP000708298"/>
    </source>
</evidence>
<dbReference type="RefSeq" id="WP_227323628.1">
    <property type="nucleotide sequence ID" value="NZ_JAESVB010000021.1"/>
</dbReference>
<protein>
    <submittedName>
        <fullName evidence="1">Uncharacterized protein</fullName>
    </submittedName>
</protein>
<organism evidence="1 2">
    <name type="scientific">Acidisoma silvae</name>
    <dbReference type="NCBI Taxonomy" id="2802396"/>
    <lineage>
        <taxon>Bacteria</taxon>
        <taxon>Pseudomonadati</taxon>
        <taxon>Pseudomonadota</taxon>
        <taxon>Alphaproteobacteria</taxon>
        <taxon>Acetobacterales</taxon>
        <taxon>Acidocellaceae</taxon>
        <taxon>Acidisoma</taxon>
    </lineage>
</organism>
<name>A0A964E1P2_9PROT</name>
<dbReference type="EMBL" id="JAESVB010000021">
    <property type="protein sequence ID" value="MCB8877983.1"/>
    <property type="molecule type" value="Genomic_DNA"/>
</dbReference>
<dbReference type="AlphaFoldDB" id="A0A964E1P2"/>
<comment type="caution">
    <text evidence="1">The sequence shown here is derived from an EMBL/GenBank/DDBJ whole genome shotgun (WGS) entry which is preliminary data.</text>
</comment>
<keyword evidence="2" id="KW-1185">Reference proteome</keyword>
<dbReference type="Proteomes" id="UP000708298">
    <property type="component" value="Unassembled WGS sequence"/>
</dbReference>
<accession>A0A964E1P2</accession>
<reference evidence="1" key="2">
    <citation type="submission" date="2021-01" db="EMBL/GenBank/DDBJ databases">
        <authorList>
            <person name="Mieszkin S."/>
            <person name="Pouder E."/>
            <person name="Alain K."/>
        </authorList>
    </citation>
    <scope>NUCLEOTIDE SEQUENCE</scope>
    <source>
        <strain evidence="1">HW T2.11</strain>
    </source>
</reference>
<evidence type="ECO:0000313" key="1">
    <source>
        <dbReference type="EMBL" id="MCB8877983.1"/>
    </source>
</evidence>
<proteinExistence type="predicted"/>
<sequence>MPLTAGPFPNFAGCLGYLDATYKEQAAMAMPKPIVTRQGDTHQTILSTKGVDRGPGQQAVYEAEIGHVNRAIDTQFHQIVTSYDWQRFTLKCQGPVFSGSQQDGYDLQGIEQIPPGDPLVIRP</sequence>